<dbReference type="Pfam" id="PF00857">
    <property type="entry name" value="Isochorismatase"/>
    <property type="match status" value="1"/>
</dbReference>
<name>A0A0S7BK85_9CHLR</name>
<dbReference type="Gene3D" id="3.40.50.850">
    <property type="entry name" value="Isochorismatase-like"/>
    <property type="match status" value="1"/>
</dbReference>
<dbReference type="PANTHER" id="PTHR47297">
    <property type="match status" value="1"/>
</dbReference>
<dbReference type="AlphaFoldDB" id="A0A0S7BK85"/>
<dbReference type="OrthoDB" id="9796485at2"/>
<reference evidence="2" key="1">
    <citation type="journal article" date="2015" name="Genome Announc.">
        <title>Draft Genome Sequence of Anaerolineae Strain TC1, a Novel Isolate from a Methanogenic Wastewater Treatment System.</title>
        <authorList>
            <person name="Matsuura N."/>
            <person name="Tourlousse D.M."/>
            <person name="Sun L."/>
            <person name="Toyonaga M."/>
            <person name="Kuroda K."/>
            <person name="Ohashi A."/>
            <person name="Cruz R."/>
            <person name="Yamaguchi T."/>
            <person name="Sekiguchi Y."/>
        </authorList>
    </citation>
    <scope>NUCLEOTIDE SEQUENCE [LARGE SCALE GENOMIC DNA]</scope>
    <source>
        <strain evidence="2">TC1</strain>
    </source>
</reference>
<dbReference type="GO" id="GO:0019365">
    <property type="term" value="P:pyridine nucleotide salvage"/>
    <property type="evidence" value="ECO:0007669"/>
    <property type="project" value="InterPro"/>
</dbReference>
<feature type="domain" description="Isochorismatase-like" evidence="1">
    <location>
        <begin position="4"/>
        <end position="130"/>
    </location>
</feature>
<dbReference type="InterPro" id="IPR044717">
    <property type="entry name" value="NIC1"/>
</dbReference>
<dbReference type="SUPFAM" id="SSF52499">
    <property type="entry name" value="Isochorismatase-like hydrolases"/>
    <property type="match status" value="1"/>
</dbReference>
<evidence type="ECO:0000313" key="2">
    <source>
        <dbReference type="EMBL" id="GAP40764.1"/>
    </source>
</evidence>
<gene>
    <name evidence="2" type="ORF">ATC1_13743</name>
</gene>
<evidence type="ECO:0000259" key="1">
    <source>
        <dbReference type="Pfam" id="PF00857"/>
    </source>
</evidence>
<sequence length="191" mass="21719">MTNIVIVMDMNIGFAKRGSLFSPRTEKLIQPIADFCREKSKAGWTILALTDTHDPSDVEFGSFPPHCLSESEESKVVPEIGQYCDITLPKYTTGGFFEVQEASENDARFDLRQYDEIHVVGCCTDLCIYNFSIITQKYLELQYHHKNISRMPKIFAHKAMIDTYDMEGHPAEAINQTFFGHIALNGIEVIE</sequence>
<proteinExistence type="predicted"/>
<dbReference type="STRING" id="1678840.ATC1_13743"/>
<protein>
    <submittedName>
        <fullName evidence="2">Nicotinamidase-related amidase</fullName>
    </submittedName>
</protein>
<dbReference type="Proteomes" id="UP000053370">
    <property type="component" value="Unassembled WGS sequence"/>
</dbReference>
<dbReference type="InterPro" id="IPR036380">
    <property type="entry name" value="Isochorismatase-like_sf"/>
</dbReference>
<organism evidence="2">
    <name type="scientific">Flexilinea flocculi</name>
    <dbReference type="NCBI Taxonomy" id="1678840"/>
    <lineage>
        <taxon>Bacteria</taxon>
        <taxon>Bacillati</taxon>
        <taxon>Chloroflexota</taxon>
        <taxon>Anaerolineae</taxon>
        <taxon>Anaerolineales</taxon>
        <taxon>Anaerolineaceae</taxon>
        <taxon>Flexilinea</taxon>
    </lineage>
</organism>
<evidence type="ECO:0000313" key="3">
    <source>
        <dbReference type="Proteomes" id="UP000053370"/>
    </source>
</evidence>
<dbReference type="InterPro" id="IPR000868">
    <property type="entry name" value="Isochorismatase-like_dom"/>
</dbReference>
<dbReference type="PANTHER" id="PTHR47297:SF2">
    <property type="entry name" value="OS02G0606800 PROTEIN"/>
    <property type="match status" value="1"/>
</dbReference>
<dbReference type="GO" id="GO:0008936">
    <property type="term" value="F:nicotinamidase activity"/>
    <property type="evidence" value="ECO:0007669"/>
    <property type="project" value="InterPro"/>
</dbReference>
<keyword evidence="3" id="KW-1185">Reference proteome</keyword>
<accession>A0A0S7BK85</accession>
<dbReference type="EMBL" id="DF968181">
    <property type="protein sequence ID" value="GAP40764.1"/>
    <property type="molecule type" value="Genomic_DNA"/>
</dbReference>
<dbReference type="RefSeq" id="WP_062280606.1">
    <property type="nucleotide sequence ID" value="NZ_DF968181.1"/>
</dbReference>